<accession>A0A8J4E0R7</accession>
<keyword evidence="1" id="KW-0472">Membrane</keyword>
<keyword evidence="1" id="KW-0812">Transmembrane</keyword>
<keyword evidence="4" id="KW-1185">Reference proteome</keyword>
<reference evidence="3" key="1">
    <citation type="submission" date="2021-01" db="EMBL/GenBank/DDBJ databases">
        <title>Whole genome shotgun sequence of Virgisporangium aurantiacum NBRC 16421.</title>
        <authorList>
            <person name="Komaki H."/>
            <person name="Tamura T."/>
        </authorList>
    </citation>
    <scope>NUCLEOTIDE SEQUENCE</scope>
    <source>
        <strain evidence="3">NBRC 16421</strain>
    </source>
</reference>
<name>A0A8J4E0R7_9ACTN</name>
<evidence type="ECO:0000313" key="3">
    <source>
        <dbReference type="EMBL" id="GIJ57234.1"/>
    </source>
</evidence>
<feature type="transmembrane region" description="Helical" evidence="1">
    <location>
        <begin position="67"/>
        <end position="89"/>
    </location>
</feature>
<proteinExistence type="predicted"/>
<evidence type="ECO:0000256" key="1">
    <source>
        <dbReference type="SAM" id="Phobius"/>
    </source>
</evidence>
<dbReference type="RefSeq" id="WP_203996418.1">
    <property type="nucleotide sequence ID" value="NZ_BOPG01000030.1"/>
</dbReference>
<keyword evidence="1" id="KW-1133">Transmembrane helix</keyword>
<dbReference type="Pfam" id="PF13828">
    <property type="entry name" value="DUF4190"/>
    <property type="match status" value="1"/>
</dbReference>
<evidence type="ECO:0000313" key="4">
    <source>
        <dbReference type="Proteomes" id="UP000612585"/>
    </source>
</evidence>
<dbReference type="EMBL" id="BOPG01000030">
    <property type="protein sequence ID" value="GIJ57234.1"/>
    <property type="molecule type" value="Genomic_DNA"/>
</dbReference>
<comment type="caution">
    <text evidence="3">The sequence shown here is derived from an EMBL/GenBank/DDBJ whole genome shotgun (WGS) entry which is preliminary data.</text>
</comment>
<dbReference type="AlphaFoldDB" id="A0A8J4E0R7"/>
<sequence>MSADDRAPLNLPRAPALRQVDPHIGGTNKLAVASFIFAIMGGALVAIIVGHVALVQIRRYGQDGAGLAVTGLVIGYLGLAFWLVMIVLIRNTPG</sequence>
<protein>
    <recommendedName>
        <fullName evidence="2">DUF4190 domain-containing protein</fullName>
    </recommendedName>
</protein>
<organism evidence="3 4">
    <name type="scientific">Virgisporangium aurantiacum</name>
    <dbReference type="NCBI Taxonomy" id="175570"/>
    <lineage>
        <taxon>Bacteria</taxon>
        <taxon>Bacillati</taxon>
        <taxon>Actinomycetota</taxon>
        <taxon>Actinomycetes</taxon>
        <taxon>Micromonosporales</taxon>
        <taxon>Micromonosporaceae</taxon>
        <taxon>Virgisporangium</taxon>
    </lineage>
</organism>
<dbReference type="Proteomes" id="UP000612585">
    <property type="component" value="Unassembled WGS sequence"/>
</dbReference>
<evidence type="ECO:0000259" key="2">
    <source>
        <dbReference type="Pfam" id="PF13828"/>
    </source>
</evidence>
<feature type="transmembrane region" description="Helical" evidence="1">
    <location>
        <begin position="30"/>
        <end position="55"/>
    </location>
</feature>
<dbReference type="InterPro" id="IPR025241">
    <property type="entry name" value="DUF4190"/>
</dbReference>
<gene>
    <name evidence="3" type="ORF">Vau01_047500</name>
</gene>
<feature type="domain" description="DUF4190" evidence="2">
    <location>
        <begin position="30"/>
        <end position="84"/>
    </location>
</feature>